<evidence type="ECO:0000313" key="1">
    <source>
        <dbReference type="EMBL" id="MDR6413179.1"/>
    </source>
</evidence>
<proteinExistence type="predicted"/>
<comment type="caution">
    <text evidence="1">The sequence shown here is derived from an EMBL/GenBank/DDBJ whole genome shotgun (WGS) entry which is preliminary data.</text>
</comment>
<reference evidence="1 2" key="1">
    <citation type="submission" date="2023-07" db="EMBL/GenBank/DDBJ databases">
        <title>Sorghum-associated microbial communities from plants grown in Nebraska, USA.</title>
        <authorList>
            <person name="Schachtman D."/>
        </authorList>
    </citation>
    <scope>NUCLEOTIDE SEQUENCE [LARGE SCALE GENOMIC DNA]</scope>
    <source>
        <strain evidence="1 2">DS1316</strain>
    </source>
</reference>
<dbReference type="Proteomes" id="UP001264340">
    <property type="component" value="Unassembled WGS sequence"/>
</dbReference>
<dbReference type="EMBL" id="JAVDRP010000037">
    <property type="protein sequence ID" value="MDR6413179.1"/>
    <property type="molecule type" value="Genomic_DNA"/>
</dbReference>
<name>A0ABU1M2U2_9BURK</name>
<organism evidence="1 2">
    <name type="scientific">Paraburkholderia terricola</name>
    <dbReference type="NCBI Taxonomy" id="169427"/>
    <lineage>
        <taxon>Bacteria</taxon>
        <taxon>Pseudomonadati</taxon>
        <taxon>Pseudomonadota</taxon>
        <taxon>Betaproteobacteria</taxon>
        <taxon>Burkholderiales</taxon>
        <taxon>Burkholderiaceae</taxon>
        <taxon>Paraburkholderia</taxon>
    </lineage>
</organism>
<protein>
    <submittedName>
        <fullName evidence="1">Uncharacterized protein</fullName>
    </submittedName>
</protein>
<evidence type="ECO:0000313" key="2">
    <source>
        <dbReference type="Proteomes" id="UP001264340"/>
    </source>
</evidence>
<dbReference type="RefSeq" id="WP_310127645.1">
    <property type="nucleotide sequence ID" value="NZ_JAVDRP010000037.1"/>
</dbReference>
<sequence length="97" mass="10029">MNDAAAAGAFAIGNAFNAQQGFWTTSNPLYAFEHAALGCAAGAAGGTGCAGRVVASDDTVQSIALIRGWTGAGFEVCQEFPDFWSWLKHGKRAEMGV</sequence>
<keyword evidence="2" id="KW-1185">Reference proteome</keyword>
<gene>
    <name evidence="1" type="ORF">J2804_006617</name>
</gene>
<accession>A0ABU1M2U2</accession>